<name>A0ABU8N656_9PSEU</name>
<comment type="caution">
    <text evidence="3">The sequence shown here is derived from an EMBL/GenBank/DDBJ whole genome shotgun (WGS) entry which is preliminary data.</text>
</comment>
<dbReference type="InterPro" id="IPR014757">
    <property type="entry name" value="Tscrpt_reg_IclR_C"/>
</dbReference>
<feature type="domain" description="IclR-ED" evidence="2">
    <location>
        <begin position="83"/>
        <end position="265"/>
    </location>
</feature>
<dbReference type="RefSeq" id="WP_337713427.1">
    <property type="nucleotide sequence ID" value="NZ_JBBEGL010000003.1"/>
</dbReference>
<gene>
    <name evidence="3" type="ORF">WCD41_10760</name>
</gene>
<feature type="region of interest" description="Disordered" evidence="1">
    <location>
        <begin position="1"/>
        <end position="24"/>
    </location>
</feature>
<dbReference type="InterPro" id="IPR050707">
    <property type="entry name" value="HTH_MetabolicPath_Reg"/>
</dbReference>
<dbReference type="SUPFAM" id="SSF55781">
    <property type="entry name" value="GAF domain-like"/>
    <property type="match status" value="1"/>
</dbReference>
<reference evidence="3 4" key="1">
    <citation type="submission" date="2024-03" db="EMBL/GenBank/DDBJ databases">
        <title>Actinomycetospora sp. OC33-EN06, a novel actinomycete isolated from wild orchid (Aerides multiflora).</title>
        <authorList>
            <person name="Suriyachadkun C."/>
        </authorList>
    </citation>
    <scope>NUCLEOTIDE SEQUENCE [LARGE SCALE GENOMIC DNA]</scope>
    <source>
        <strain evidence="3 4">OC33-EN06</strain>
    </source>
</reference>
<dbReference type="InterPro" id="IPR029016">
    <property type="entry name" value="GAF-like_dom_sf"/>
</dbReference>
<proteinExistence type="predicted"/>
<keyword evidence="4" id="KW-1185">Reference proteome</keyword>
<sequence length="265" mass="28715">MTIELPLPRSGDAGPTRSPSTPAPGTLRALRMLAAHPEGVDLATLGSHLGRTSTGVLPVVQGLLRSGHAERTDTGAYRLRPGPAWGGADRPALRHELPEVLSAAVTELYRRTRAWSYLVEWADDDHLDVVDLRGHQGLGLCPELPARIPPSMAHALAVSKVLVAFAPDRRARLAPGWTAYTPETITTPEAYDAELVRVRRDGYALDREEYATGFGCVCAPIADPGGRVSAAIAVSLPASRFRAELDELVADVTEVARRAHRRWYR</sequence>
<dbReference type="PANTHER" id="PTHR30136:SF35">
    <property type="entry name" value="HTH-TYPE TRANSCRIPTIONAL REGULATOR RV1719"/>
    <property type="match status" value="1"/>
</dbReference>
<organism evidence="3 4">
    <name type="scientific">Actinomycetospora aeridis</name>
    <dbReference type="NCBI Taxonomy" id="3129231"/>
    <lineage>
        <taxon>Bacteria</taxon>
        <taxon>Bacillati</taxon>
        <taxon>Actinomycetota</taxon>
        <taxon>Actinomycetes</taxon>
        <taxon>Pseudonocardiales</taxon>
        <taxon>Pseudonocardiaceae</taxon>
        <taxon>Actinomycetospora</taxon>
    </lineage>
</organism>
<protein>
    <submittedName>
        <fullName evidence="3">IclR family transcriptional regulator C-terminal domain-containing protein</fullName>
    </submittedName>
</protein>
<dbReference type="EMBL" id="JBBEGL010000003">
    <property type="protein sequence ID" value="MEJ2886929.1"/>
    <property type="molecule type" value="Genomic_DNA"/>
</dbReference>
<evidence type="ECO:0000313" key="4">
    <source>
        <dbReference type="Proteomes" id="UP001370100"/>
    </source>
</evidence>
<accession>A0ABU8N656</accession>
<dbReference type="PROSITE" id="PS51078">
    <property type="entry name" value="ICLR_ED"/>
    <property type="match status" value="1"/>
</dbReference>
<evidence type="ECO:0000256" key="1">
    <source>
        <dbReference type="SAM" id="MobiDB-lite"/>
    </source>
</evidence>
<dbReference type="Proteomes" id="UP001370100">
    <property type="component" value="Unassembled WGS sequence"/>
</dbReference>
<dbReference type="PANTHER" id="PTHR30136">
    <property type="entry name" value="HELIX-TURN-HELIX TRANSCRIPTIONAL REGULATOR, ICLR FAMILY"/>
    <property type="match status" value="1"/>
</dbReference>
<dbReference type="Gene3D" id="3.30.450.40">
    <property type="match status" value="1"/>
</dbReference>
<evidence type="ECO:0000313" key="3">
    <source>
        <dbReference type="EMBL" id="MEJ2886929.1"/>
    </source>
</evidence>
<dbReference type="Pfam" id="PF01614">
    <property type="entry name" value="IclR_C"/>
    <property type="match status" value="1"/>
</dbReference>
<evidence type="ECO:0000259" key="2">
    <source>
        <dbReference type="PROSITE" id="PS51078"/>
    </source>
</evidence>